<dbReference type="Proteomes" id="UP001519363">
    <property type="component" value="Unassembled WGS sequence"/>
</dbReference>
<reference evidence="2 3" key="1">
    <citation type="submission" date="2021-03" db="EMBL/GenBank/DDBJ databases">
        <title>Sequencing the genomes of 1000 actinobacteria strains.</title>
        <authorList>
            <person name="Klenk H.-P."/>
        </authorList>
    </citation>
    <scope>NUCLEOTIDE SEQUENCE [LARGE SCALE GENOMIC DNA]</scope>
    <source>
        <strain evidence="2 3">DSM 44580</strain>
    </source>
</reference>
<dbReference type="InterPro" id="IPR006342">
    <property type="entry name" value="FkbM_mtfrase"/>
</dbReference>
<keyword evidence="2" id="KW-0808">Transferase</keyword>
<dbReference type="PANTHER" id="PTHR34203">
    <property type="entry name" value="METHYLTRANSFERASE, FKBM FAMILY PROTEIN"/>
    <property type="match status" value="1"/>
</dbReference>
<dbReference type="RefSeq" id="WP_086788730.1">
    <property type="nucleotide sequence ID" value="NZ_JAGIOO010000001.1"/>
</dbReference>
<dbReference type="GO" id="GO:0008168">
    <property type="term" value="F:methyltransferase activity"/>
    <property type="evidence" value="ECO:0007669"/>
    <property type="project" value="UniProtKB-KW"/>
</dbReference>
<organism evidence="2 3">
    <name type="scientific">Crossiella equi</name>
    <dbReference type="NCBI Taxonomy" id="130796"/>
    <lineage>
        <taxon>Bacteria</taxon>
        <taxon>Bacillati</taxon>
        <taxon>Actinomycetota</taxon>
        <taxon>Actinomycetes</taxon>
        <taxon>Pseudonocardiales</taxon>
        <taxon>Pseudonocardiaceae</taxon>
        <taxon>Crossiella</taxon>
    </lineage>
</organism>
<proteinExistence type="predicted"/>
<name>A0ABS5APJ5_9PSEU</name>
<dbReference type="NCBIfam" id="TIGR01444">
    <property type="entry name" value="fkbM_fam"/>
    <property type="match status" value="1"/>
</dbReference>
<evidence type="ECO:0000313" key="3">
    <source>
        <dbReference type="Proteomes" id="UP001519363"/>
    </source>
</evidence>
<feature type="domain" description="Methyltransferase FkbM" evidence="1">
    <location>
        <begin position="41"/>
        <end position="240"/>
    </location>
</feature>
<protein>
    <submittedName>
        <fullName evidence="2">FkbM family methyltransferase</fullName>
    </submittedName>
</protein>
<keyword evidence="3" id="KW-1185">Reference proteome</keyword>
<evidence type="ECO:0000259" key="1">
    <source>
        <dbReference type="Pfam" id="PF05050"/>
    </source>
</evidence>
<evidence type="ECO:0000313" key="2">
    <source>
        <dbReference type="EMBL" id="MBP2478172.1"/>
    </source>
</evidence>
<dbReference type="GO" id="GO:0032259">
    <property type="term" value="P:methylation"/>
    <property type="evidence" value="ECO:0007669"/>
    <property type="project" value="UniProtKB-KW"/>
</dbReference>
<comment type="caution">
    <text evidence="2">The sequence shown here is derived from an EMBL/GenBank/DDBJ whole genome shotgun (WGS) entry which is preliminary data.</text>
</comment>
<dbReference type="InterPro" id="IPR052514">
    <property type="entry name" value="SAM-dependent_MTase"/>
</dbReference>
<sequence length="265" mass="29320">MTVDAIQLHCVNQWEAAFLREEVRGYFAHGFDCPPGATVLDVGANIGVFAAAVHERLRGDVRIFAFEPMPPLHATLARNAEDFFGGTLTALPFGLSAAEAELDFTYFPGATILSSALRDAGNVEAERRRVGEGVVAMIRQGSLGPVARRLPVPLLRYLVGRQLRVLRQHERHRVRVRPLSPVLDELGLTTIDLLKIDVEGAELDVLRGIEDRHWPLVRRAVVEVEHWTATLPEIQAVFERHGLAVRAEQDAGQRAADTGMLFATR</sequence>
<gene>
    <name evidence="2" type="ORF">JOF53_007044</name>
</gene>
<dbReference type="SUPFAM" id="SSF53335">
    <property type="entry name" value="S-adenosyl-L-methionine-dependent methyltransferases"/>
    <property type="match status" value="1"/>
</dbReference>
<accession>A0ABS5APJ5</accession>
<dbReference type="Gene3D" id="3.40.50.150">
    <property type="entry name" value="Vaccinia Virus protein VP39"/>
    <property type="match status" value="1"/>
</dbReference>
<dbReference type="EMBL" id="JAGIOO010000001">
    <property type="protein sequence ID" value="MBP2478172.1"/>
    <property type="molecule type" value="Genomic_DNA"/>
</dbReference>
<dbReference type="InterPro" id="IPR029063">
    <property type="entry name" value="SAM-dependent_MTases_sf"/>
</dbReference>
<dbReference type="PANTHER" id="PTHR34203:SF13">
    <property type="entry name" value="EXPRESSED PROTEIN"/>
    <property type="match status" value="1"/>
</dbReference>
<dbReference type="Pfam" id="PF05050">
    <property type="entry name" value="Methyltransf_21"/>
    <property type="match status" value="1"/>
</dbReference>
<keyword evidence="2" id="KW-0489">Methyltransferase</keyword>